<protein>
    <submittedName>
        <fullName evidence="3">Uncharacterized protein</fullName>
    </submittedName>
</protein>
<keyword evidence="2" id="KW-1133">Transmembrane helix</keyword>
<evidence type="ECO:0000313" key="3">
    <source>
        <dbReference type="EMBL" id="SHE35258.1"/>
    </source>
</evidence>
<evidence type="ECO:0000256" key="2">
    <source>
        <dbReference type="SAM" id="Phobius"/>
    </source>
</evidence>
<proteinExistence type="predicted"/>
<dbReference type="RefSeq" id="WP_072833378.1">
    <property type="nucleotide sequence ID" value="NZ_FQUU01000001.1"/>
</dbReference>
<name>A0A1M4SSU7_9BACT</name>
<reference evidence="3 4" key="1">
    <citation type="submission" date="2016-11" db="EMBL/GenBank/DDBJ databases">
        <authorList>
            <person name="Jaros S."/>
            <person name="Januszkiewicz K."/>
            <person name="Wedrychowicz H."/>
        </authorList>
    </citation>
    <scope>NUCLEOTIDE SEQUENCE [LARGE SCALE GENOMIC DNA]</scope>
    <source>
        <strain evidence="3 4">DSM 18119</strain>
    </source>
</reference>
<gene>
    <name evidence="3" type="ORF">SAMN02745131_00219</name>
</gene>
<keyword evidence="4" id="KW-1185">Reference proteome</keyword>
<sequence length="197" mass="21806">MNQKLTYEQTIAGKLEILPLPDMEAAIWKRIEFQLDIDMPSEGDVDATQPPRLPKPGPLMLGAISIVFLTALLVYSILTKEQTTTKKITHPTTAPFIVPKKEDTDPPPFGKKVQQPSQSMKTVITPTLRQLDSNSYAQPTIIPPDSNALIKDRGDVIIIPPAAAKKDSEPNIKKKKGVSGLTDEDYRIEPRKKDSLP</sequence>
<feature type="region of interest" description="Disordered" evidence="1">
    <location>
        <begin position="96"/>
        <end position="120"/>
    </location>
</feature>
<keyword evidence="2" id="KW-0472">Membrane</keyword>
<dbReference type="OrthoDB" id="670215at2"/>
<accession>A0A1M4SSU7</accession>
<keyword evidence="2" id="KW-0812">Transmembrane</keyword>
<feature type="transmembrane region" description="Helical" evidence="2">
    <location>
        <begin position="59"/>
        <end position="78"/>
    </location>
</feature>
<feature type="region of interest" description="Disordered" evidence="1">
    <location>
        <begin position="167"/>
        <end position="197"/>
    </location>
</feature>
<evidence type="ECO:0000256" key="1">
    <source>
        <dbReference type="SAM" id="MobiDB-lite"/>
    </source>
</evidence>
<dbReference type="STRING" id="1121884.SAMN02745131_00219"/>
<evidence type="ECO:0000313" key="4">
    <source>
        <dbReference type="Proteomes" id="UP000184048"/>
    </source>
</evidence>
<dbReference type="EMBL" id="FQUU01000001">
    <property type="protein sequence ID" value="SHE35258.1"/>
    <property type="molecule type" value="Genomic_DNA"/>
</dbReference>
<dbReference type="AlphaFoldDB" id="A0A1M4SSU7"/>
<organism evidence="3 4">
    <name type="scientific">Flavisolibacter ginsengisoli DSM 18119</name>
    <dbReference type="NCBI Taxonomy" id="1121884"/>
    <lineage>
        <taxon>Bacteria</taxon>
        <taxon>Pseudomonadati</taxon>
        <taxon>Bacteroidota</taxon>
        <taxon>Chitinophagia</taxon>
        <taxon>Chitinophagales</taxon>
        <taxon>Chitinophagaceae</taxon>
        <taxon>Flavisolibacter</taxon>
    </lineage>
</organism>
<feature type="compositionally biased region" description="Basic and acidic residues" evidence="1">
    <location>
        <begin position="184"/>
        <end position="197"/>
    </location>
</feature>
<dbReference type="Proteomes" id="UP000184048">
    <property type="component" value="Unassembled WGS sequence"/>
</dbReference>